<evidence type="ECO:0000313" key="2">
    <source>
        <dbReference type="EMBL" id="MBK6974391.1"/>
    </source>
</evidence>
<dbReference type="PANTHER" id="PTHR43658">
    <property type="entry name" value="SHORT-CHAIN DEHYDROGENASE/REDUCTASE"/>
    <property type="match status" value="1"/>
</dbReference>
<dbReference type="Pfam" id="PF00106">
    <property type="entry name" value="adh_short"/>
    <property type="match status" value="1"/>
</dbReference>
<keyword evidence="1" id="KW-0560">Oxidoreductase</keyword>
<reference evidence="2" key="1">
    <citation type="submission" date="2020-10" db="EMBL/GenBank/DDBJ databases">
        <title>Connecting structure to function with the recovery of over 1000 high-quality activated sludge metagenome-assembled genomes encoding full-length rRNA genes using long-read sequencing.</title>
        <authorList>
            <person name="Singleton C.M."/>
            <person name="Petriglieri F."/>
            <person name="Kristensen J.M."/>
            <person name="Kirkegaard R.H."/>
            <person name="Michaelsen T.Y."/>
            <person name="Andersen M.H."/>
            <person name="Karst S.M."/>
            <person name="Dueholm M.S."/>
            <person name="Nielsen P.H."/>
            <person name="Albertsen M."/>
        </authorList>
    </citation>
    <scope>NUCLEOTIDE SEQUENCE</scope>
    <source>
        <strain evidence="2">Bjer_18-Q3-R1-45_BAT3C.347</strain>
    </source>
</reference>
<protein>
    <submittedName>
        <fullName evidence="2">SDR family oxidoreductase</fullName>
    </submittedName>
</protein>
<dbReference type="Proteomes" id="UP000807785">
    <property type="component" value="Unassembled WGS sequence"/>
</dbReference>
<dbReference type="GO" id="GO:0016491">
    <property type="term" value="F:oxidoreductase activity"/>
    <property type="evidence" value="ECO:0007669"/>
    <property type="project" value="UniProtKB-KW"/>
</dbReference>
<dbReference type="EMBL" id="JADJEV010000004">
    <property type="protein sequence ID" value="MBK6974391.1"/>
    <property type="molecule type" value="Genomic_DNA"/>
</dbReference>
<dbReference type="Gene3D" id="3.40.50.720">
    <property type="entry name" value="NAD(P)-binding Rossmann-like Domain"/>
    <property type="match status" value="1"/>
</dbReference>
<dbReference type="PRINTS" id="PR00081">
    <property type="entry name" value="GDHRDH"/>
</dbReference>
<accession>A0A9D7E612</accession>
<dbReference type="AlphaFoldDB" id="A0A9D7E612"/>
<evidence type="ECO:0000256" key="1">
    <source>
        <dbReference type="ARBA" id="ARBA00023002"/>
    </source>
</evidence>
<proteinExistence type="predicted"/>
<dbReference type="InterPro" id="IPR036291">
    <property type="entry name" value="NAD(P)-bd_dom_sf"/>
</dbReference>
<gene>
    <name evidence="2" type="ORF">IPH26_16075</name>
</gene>
<evidence type="ECO:0000313" key="3">
    <source>
        <dbReference type="Proteomes" id="UP000807785"/>
    </source>
</evidence>
<dbReference type="PANTHER" id="PTHR43658:SF8">
    <property type="entry name" value="17-BETA-HYDROXYSTEROID DEHYDROGENASE 14-RELATED"/>
    <property type="match status" value="1"/>
</dbReference>
<name>A0A9D7E612_9PROT</name>
<organism evidence="2 3">
    <name type="scientific">Candidatus Methylophosphatis roskildensis</name>
    <dbReference type="NCBI Taxonomy" id="2899263"/>
    <lineage>
        <taxon>Bacteria</taxon>
        <taxon>Pseudomonadati</taxon>
        <taxon>Pseudomonadota</taxon>
        <taxon>Betaproteobacteria</taxon>
        <taxon>Nitrosomonadales</taxon>
        <taxon>Sterolibacteriaceae</taxon>
        <taxon>Candidatus Methylophosphatis</taxon>
    </lineage>
</organism>
<sequence length="240" mass="25121">MAKDGAKVVLCDMNQAGLDRVVGEIQAAGGEAIAVAGNISKEEDVAGLMDAAMTKYGAINVVFANAGIISDGLVVNTDKTGKVKSVLSLEAFKSVVEVNLVGTFLTVREAARRMVDNGCKGVLVLTTSINQTGQVGQINYSSTKASLALWPKILVGEFLMKGIQGIRVAGIAPGYTATPILLGMNQEALNTILKDVHIGRLVEPAEIAAAFRHIVENDAIDATIIEVTGGVTYGPRQRAK</sequence>
<dbReference type="SUPFAM" id="SSF51735">
    <property type="entry name" value="NAD(P)-binding Rossmann-fold domains"/>
    <property type="match status" value="1"/>
</dbReference>
<comment type="caution">
    <text evidence="2">The sequence shown here is derived from an EMBL/GenBank/DDBJ whole genome shotgun (WGS) entry which is preliminary data.</text>
</comment>
<dbReference type="InterPro" id="IPR002347">
    <property type="entry name" value="SDR_fam"/>
</dbReference>